<dbReference type="PANTHER" id="PTHR43712:SF12">
    <property type="entry name" value="STERIGMATOCYSTIN 8-O-METHYLTRANSFERASE"/>
    <property type="match status" value="1"/>
</dbReference>
<dbReference type="EMBL" id="JAESVG020000001">
    <property type="protein sequence ID" value="KAG8632002.1"/>
    <property type="molecule type" value="Genomic_DNA"/>
</dbReference>
<proteinExistence type="predicted"/>
<keyword evidence="1" id="KW-0489">Methyltransferase</keyword>
<organism evidence="5 6">
    <name type="scientific">Elsinoe batatas</name>
    <dbReference type="NCBI Taxonomy" id="2601811"/>
    <lineage>
        <taxon>Eukaryota</taxon>
        <taxon>Fungi</taxon>
        <taxon>Dikarya</taxon>
        <taxon>Ascomycota</taxon>
        <taxon>Pezizomycotina</taxon>
        <taxon>Dothideomycetes</taxon>
        <taxon>Dothideomycetidae</taxon>
        <taxon>Myriangiales</taxon>
        <taxon>Elsinoaceae</taxon>
        <taxon>Elsinoe</taxon>
    </lineage>
</organism>
<dbReference type="InterPro" id="IPR036388">
    <property type="entry name" value="WH-like_DNA-bd_sf"/>
</dbReference>
<dbReference type="GO" id="GO:0008171">
    <property type="term" value="F:O-methyltransferase activity"/>
    <property type="evidence" value="ECO:0007669"/>
    <property type="project" value="InterPro"/>
</dbReference>
<evidence type="ECO:0000256" key="1">
    <source>
        <dbReference type="ARBA" id="ARBA00022603"/>
    </source>
</evidence>
<dbReference type="OrthoDB" id="2410195at2759"/>
<evidence type="ECO:0000256" key="3">
    <source>
        <dbReference type="ARBA" id="ARBA00022691"/>
    </source>
</evidence>
<dbReference type="InterPro" id="IPR016461">
    <property type="entry name" value="COMT-like"/>
</dbReference>
<dbReference type="AlphaFoldDB" id="A0A8K0LA08"/>
<evidence type="ECO:0000259" key="4">
    <source>
        <dbReference type="Pfam" id="PF00891"/>
    </source>
</evidence>
<dbReference type="InterPro" id="IPR001077">
    <property type="entry name" value="COMT_C"/>
</dbReference>
<sequence>MSPASTFDSLLTTLPSTLHNLSSLLASYSIPQPSLSLPRSSSQEFYTHPSLLPLRSTLEGQLEHLLLLIRGPHEHLHSLVGRNWDHGALYAVLRLGALDALAEAREEGMGTGDVARGVRVPVEKVGRLLGLVRCFGVVERGGGKERWALTAVGRQLVDDADFRAWVEFQLFDTRVGSAHLADALTGERNGYGEEGVSGFKQGWGMEMYEFHEKNVAVGERFRMAMRGVGKALDPADVLIGRWFEGRPLCDGKKIAELGGRYGFGTASLVKSRADLTFEVRSDSEEFLQRGLSTVNDDDRQRLAACVVDHLSTAWKESDVQDVSVYLIRNLLWNWSDEDAIKLLRSLLPTLQQNGNARIVVTDGVSPRVNEFPAHVEIAYRRRDITTMTMHNVKQRSQAEWLELFAQVDPGIKVSILISFGVSG</sequence>
<dbReference type="InterPro" id="IPR036390">
    <property type="entry name" value="WH_DNA-bd_sf"/>
</dbReference>
<dbReference type="SUPFAM" id="SSF46785">
    <property type="entry name" value="Winged helix' DNA-binding domain"/>
    <property type="match status" value="1"/>
</dbReference>
<keyword evidence="6" id="KW-1185">Reference proteome</keyword>
<dbReference type="PANTHER" id="PTHR43712">
    <property type="entry name" value="PUTATIVE (AFU_ORTHOLOGUE AFUA_4G14580)-RELATED"/>
    <property type="match status" value="1"/>
</dbReference>
<dbReference type="PROSITE" id="PS51683">
    <property type="entry name" value="SAM_OMT_II"/>
    <property type="match status" value="1"/>
</dbReference>
<evidence type="ECO:0000313" key="6">
    <source>
        <dbReference type="Proteomes" id="UP000809789"/>
    </source>
</evidence>
<reference evidence="5" key="1">
    <citation type="submission" date="2021-07" db="EMBL/GenBank/DDBJ databases">
        <title>Elsinoe batatas strain:CRI-CJ2 Genome sequencing and assembly.</title>
        <authorList>
            <person name="Huang L."/>
        </authorList>
    </citation>
    <scope>NUCLEOTIDE SEQUENCE</scope>
    <source>
        <strain evidence="5">CRI-CJ2</strain>
    </source>
</reference>
<dbReference type="SUPFAM" id="SSF53335">
    <property type="entry name" value="S-adenosyl-L-methionine-dependent methyltransferases"/>
    <property type="match status" value="1"/>
</dbReference>
<dbReference type="Pfam" id="PF00891">
    <property type="entry name" value="Methyltransf_2"/>
    <property type="match status" value="1"/>
</dbReference>
<gene>
    <name evidence="5" type="ORF">KVT40_001142</name>
</gene>
<dbReference type="Gene3D" id="3.40.50.150">
    <property type="entry name" value="Vaccinia Virus protein VP39"/>
    <property type="match status" value="1"/>
</dbReference>
<accession>A0A8K0LA08</accession>
<keyword evidence="3" id="KW-0949">S-adenosyl-L-methionine</keyword>
<dbReference type="InterPro" id="IPR029063">
    <property type="entry name" value="SAM-dependent_MTases_sf"/>
</dbReference>
<protein>
    <recommendedName>
        <fullName evidence="4">O-methyltransferase C-terminal domain-containing protein</fullName>
    </recommendedName>
</protein>
<evidence type="ECO:0000313" key="5">
    <source>
        <dbReference type="EMBL" id="KAG8632002.1"/>
    </source>
</evidence>
<dbReference type="Proteomes" id="UP000809789">
    <property type="component" value="Unassembled WGS sequence"/>
</dbReference>
<feature type="domain" description="O-methyltransferase C-terminal" evidence="4">
    <location>
        <begin position="179"/>
        <end position="405"/>
    </location>
</feature>
<keyword evidence="2" id="KW-0808">Transferase</keyword>
<evidence type="ECO:0000256" key="2">
    <source>
        <dbReference type="ARBA" id="ARBA00022679"/>
    </source>
</evidence>
<name>A0A8K0LA08_9PEZI</name>
<comment type="caution">
    <text evidence="5">The sequence shown here is derived from an EMBL/GenBank/DDBJ whole genome shotgun (WGS) entry which is preliminary data.</text>
</comment>
<dbReference type="GO" id="GO:0032259">
    <property type="term" value="P:methylation"/>
    <property type="evidence" value="ECO:0007669"/>
    <property type="project" value="UniProtKB-KW"/>
</dbReference>
<dbReference type="Gene3D" id="1.10.10.10">
    <property type="entry name" value="Winged helix-like DNA-binding domain superfamily/Winged helix DNA-binding domain"/>
    <property type="match status" value="1"/>
</dbReference>